<dbReference type="SUPFAM" id="SSF49354">
    <property type="entry name" value="PapD-like"/>
    <property type="match status" value="1"/>
</dbReference>
<keyword evidence="3" id="KW-1185">Reference proteome</keyword>
<accession>A0ABS1GGV0</accession>
<protein>
    <submittedName>
        <fullName evidence="2">Molecular chaperone</fullName>
    </submittedName>
</protein>
<dbReference type="RefSeq" id="WP_200673475.1">
    <property type="nucleotide sequence ID" value="NZ_JAACYA010000001.1"/>
</dbReference>
<evidence type="ECO:0000259" key="1">
    <source>
        <dbReference type="Pfam" id="PF00345"/>
    </source>
</evidence>
<dbReference type="PANTHER" id="PTHR30251">
    <property type="entry name" value="PILUS ASSEMBLY CHAPERONE"/>
    <property type="match status" value="1"/>
</dbReference>
<dbReference type="InterPro" id="IPR050643">
    <property type="entry name" value="Periplasmic_pilus_chap"/>
</dbReference>
<name>A0ABS1GGV0_9AQUI</name>
<dbReference type="Gene3D" id="2.60.40.10">
    <property type="entry name" value="Immunoglobulins"/>
    <property type="match status" value="1"/>
</dbReference>
<feature type="domain" description="Pili assembly chaperone N-terminal" evidence="1">
    <location>
        <begin position="29"/>
        <end position="153"/>
    </location>
</feature>
<sequence>MVKDKKIKIYASLLLFLFFSEAYSIDFFIKPLKIFIEKGKNTAVFEIVNTSDKDMMIETELKKWDLDNKGNFVLSETEDIIVIPPFIQLKPKQKQLIKIAYLGEPPIKKQLSYRLILKQVPDELDIKSSGDKVKTAVQIVFHISVPVFINPLTVNPEPKLIITPVEVSKSKVALKLENVGTGFVKTVGIVLKKDDEVLYAQQLVRYVLPDSSFVIEITKKDKEGNYQEFGSVPEIAEIHLENNEKIEVPLQ</sequence>
<reference evidence="2 3" key="1">
    <citation type="journal article" date="2021" name="Syst. Appl. Microbiol.">
        <title>Persephonella atlantica sp. nov.: How to adapt to physico-chemical gradients in high temperature hydrothermal habitats.</title>
        <authorList>
            <person name="Francois D.X."/>
            <person name="Godfroy A."/>
            <person name="Mathien C."/>
            <person name="Aube J."/>
            <person name="Cathalot C."/>
            <person name="Lesongeur F."/>
            <person name="L'Haridon S."/>
            <person name="Philippon X."/>
            <person name="Roussel E.G."/>
        </authorList>
    </citation>
    <scope>NUCLEOTIDE SEQUENCE [LARGE SCALE GENOMIC DNA]</scope>
    <source>
        <strain evidence="2 3">MO1340</strain>
    </source>
</reference>
<dbReference type="InterPro" id="IPR013783">
    <property type="entry name" value="Ig-like_fold"/>
</dbReference>
<comment type="caution">
    <text evidence="2">The sequence shown here is derived from an EMBL/GenBank/DDBJ whole genome shotgun (WGS) entry which is preliminary data.</text>
</comment>
<organism evidence="2 3">
    <name type="scientific">Persephonella atlantica</name>
    <dbReference type="NCBI Taxonomy" id="2699429"/>
    <lineage>
        <taxon>Bacteria</taxon>
        <taxon>Pseudomonadati</taxon>
        <taxon>Aquificota</taxon>
        <taxon>Aquificia</taxon>
        <taxon>Aquificales</taxon>
        <taxon>Hydrogenothermaceae</taxon>
        <taxon>Persephonella</taxon>
    </lineage>
</organism>
<dbReference type="PANTHER" id="PTHR30251:SF4">
    <property type="entry name" value="SLR1668 PROTEIN"/>
    <property type="match status" value="1"/>
</dbReference>
<dbReference type="Proteomes" id="UP000772812">
    <property type="component" value="Unassembled WGS sequence"/>
</dbReference>
<proteinExistence type="predicted"/>
<evidence type="ECO:0000313" key="2">
    <source>
        <dbReference type="EMBL" id="MBK3332085.1"/>
    </source>
</evidence>
<dbReference type="EMBL" id="JAACYA010000001">
    <property type="protein sequence ID" value="MBK3332085.1"/>
    <property type="molecule type" value="Genomic_DNA"/>
</dbReference>
<evidence type="ECO:0000313" key="3">
    <source>
        <dbReference type="Proteomes" id="UP000772812"/>
    </source>
</evidence>
<dbReference type="Pfam" id="PF00345">
    <property type="entry name" value="PapD_N"/>
    <property type="match status" value="1"/>
</dbReference>
<dbReference type="InterPro" id="IPR008962">
    <property type="entry name" value="PapD-like_sf"/>
</dbReference>
<dbReference type="InterPro" id="IPR016147">
    <property type="entry name" value="Pili_assmbl_chaperone_N"/>
</dbReference>
<gene>
    <name evidence="2" type="ORF">GWK41_03255</name>
</gene>